<reference evidence="1" key="2">
    <citation type="submission" date="2023-05" db="EMBL/GenBank/DDBJ databases">
        <authorList>
            <consortium name="Lawrence Berkeley National Laboratory"/>
            <person name="Steindorff A."/>
            <person name="Hensen N."/>
            <person name="Bonometti L."/>
            <person name="Westerberg I."/>
            <person name="Brannstrom I.O."/>
            <person name="Guillou S."/>
            <person name="Cros-Aarteil S."/>
            <person name="Calhoun S."/>
            <person name="Haridas S."/>
            <person name="Kuo A."/>
            <person name="Mondo S."/>
            <person name="Pangilinan J."/>
            <person name="Riley R."/>
            <person name="Labutti K."/>
            <person name="Andreopoulos B."/>
            <person name="Lipzen A."/>
            <person name="Chen C."/>
            <person name="Yanf M."/>
            <person name="Daum C."/>
            <person name="Ng V."/>
            <person name="Clum A."/>
            <person name="Ohm R."/>
            <person name="Martin F."/>
            <person name="Silar P."/>
            <person name="Natvig D."/>
            <person name="Lalanne C."/>
            <person name="Gautier V."/>
            <person name="Ament-Velasquez S.L."/>
            <person name="Kruys A."/>
            <person name="Hutchinson M.I."/>
            <person name="Powell A.J."/>
            <person name="Barry K."/>
            <person name="Miller A.N."/>
            <person name="Grigoriev I.V."/>
            <person name="Debuchy R."/>
            <person name="Gladieux P."/>
            <person name="Thoren M.H."/>
            <person name="Johannesson H."/>
        </authorList>
    </citation>
    <scope>NUCLEOTIDE SEQUENCE</scope>
    <source>
        <strain evidence="1">CBS 532.94</strain>
    </source>
</reference>
<evidence type="ECO:0000313" key="2">
    <source>
        <dbReference type="Proteomes" id="UP001303760"/>
    </source>
</evidence>
<comment type="caution">
    <text evidence="1">The sequence shown here is derived from an EMBL/GenBank/DDBJ whole genome shotgun (WGS) entry which is preliminary data.</text>
</comment>
<name>A0AAN7BZT2_9PEZI</name>
<gene>
    <name evidence="1" type="ORF">C8A03DRAFT_39761</name>
</gene>
<dbReference type="Proteomes" id="UP001303760">
    <property type="component" value="Unassembled WGS sequence"/>
</dbReference>
<keyword evidence="2" id="KW-1185">Reference proteome</keyword>
<protein>
    <submittedName>
        <fullName evidence="1">Uncharacterized protein</fullName>
    </submittedName>
</protein>
<dbReference type="EMBL" id="MU861115">
    <property type="protein sequence ID" value="KAK4232664.1"/>
    <property type="molecule type" value="Genomic_DNA"/>
</dbReference>
<reference evidence="1" key="1">
    <citation type="journal article" date="2023" name="Mol. Phylogenet. Evol.">
        <title>Genome-scale phylogeny and comparative genomics of the fungal order Sordariales.</title>
        <authorList>
            <person name="Hensen N."/>
            <person name="Bonometti L."/>
            <person name="Westerberg I."/>
            <person name="Brannstrom I.O."/>
            <person name="Guillou S."/>
            <person name="Cros-Aarteil S."/>
            <person name="Calhoun S."/>
            <person name="Haridas S."/>
            <person name="Kuo A."/>
            <person name="Mondo S."/>
            <person name="Pangilinan J."/>
            <person name="Riley R."/>
            <person name="LaButti K."/>
            <person name="Andreopoulos B."/>
            <person name="Lipzen A."/>
            <person name="Chen C."/>
            <person name="Yan M."/>
            <person name="Daum C."/>
            <person name="Ng V."/>
            <person name="Clum A."/>
            <person name="Steindorff A."/>
            <person name="Ohm R.A."/>
            <person name="Martin F."/>
            <person name="Silar P."/>
            <person name="Natvig D.O."/>
            <person name="Lalanne C."/>
            <person name="Gautier V."/>
            <person name="Ament-Velasquez S.L."/>
            <person name="Kruys A."/>
            <person name="Hutchinson M.I."/>
            <person name="Powell A.J."/>
            <person name="Barry K."/>
            <person name="Miller A.N."/>
            <person name="Grigoriev I.V."/>
            <person name="Debuchy R."/>
            <person name="Gladieux P."/>
            <person name="Hiltunen Thoren M."/>
            <person name="Johannesson H."/>
        </authorList>
    </citation>
    <scope>NUCLEOTIDE SEQUENCE</scope>
    <source>
        <strain evidence="1">CBS 532.94</strain>
    </source>
</reference>
<dbReference type="AlphaFoldDB" id="A0AAN7BZT2"/>
<proteinExistence type="predicted"/>
<sequence length="177" mass="17964">ASNSYTFTGNLLMNTGTWLAQNGANTANNTFTGNYGRSGPSRQGNGIISSVSQAPASVQRAAYRAGVLPGKRRGRPATETGVVDGAVAVSGSGGVLRATLSNYDDLPFTGVSFTVLASGTTFTPASELPSTAAGNADTAASWRASRGGQMSVTVTARYTNSRTGQTSTRTATGNVSL</sequence>
<feature type="non-terminal residue" evidence="1">
    <location>
        <position position="1"/>
    </location>
</feature>
<accession>A0AAN7BZT2</accession>
<evidence type="ECO:0000313" key="1">
    <source>
        <dbReference type="EMBL" id="KAK4232664.1"/>
    </source>
</evidence>
<organism evidence="1 2">
    <name type="scientific">Achaetomium macrosporum</name>
    <dbReference type="NCBI Taxonomy" id="79813"/>
    <lineage>
        <taxon>Eukaryota</taxon>
        <taxon>Fungi</taxon>
        <taxon>Dikarya</taxon>
        <taxon>Ascomycota</taxon>
        <taxon>Pezizomycotina</taxon>
        <taxon>Sordariomycetes</taxon>
        <taxon>Sordariomycetidae</taxon>
        <taxon>Sordariales</taxon>
        <taxon>Chaetomiaceae</taxon>
        <taxon>Achaetomium</taxon>
    </lineage>
</organism>